<keyword evidence="5" id="KW-0808">Transferase</keyword>
<dbReference type="CDD" id="cd00082">
    <property type="entry name" value="HisKA"/>
    <property type="match status" value="1"/>
</dbReference>
<keyword evidence="7" id="KW-0418">Kinase</keyword>
<gene>
    <name evidence="14" type="ORF">RBB81_18900</name>
</gene>
<dbReference type="InterPro" id="IPR050428">
    <property type="entry name" value="TCS_sensor_his_kinase"/>
</dbReference>
<reference evidence="14" key="1">
    <citation type="submission" date="2023-08" db="EMBL/GenBank/DDBJ databases">
        <authorList>
            <person name="Messyasz A."/>
            <person name="Mannisto M.K."/>
            <person name="Kerkhof L.J."/>
            <person name="Haggblom M."/>
        </authorList>
    </citation>
    <scope>NUCLEOTIDE SEQUENCE</scope>
    <source>
        <strain evidence="14">M8UP39</strain>
    </source>
</reference>
<dbReference type="KEGG" id="tgi:RBB81_18900"/>
<keyword evidence="9" id="KW-0902">Two-component regulatory system</keyword>
<keyword evidence="10 11" id="KW-0472">Membrane</keyword>
<comment type="catalytic activity">
    <reaction evidence="1">
        <text>ATP + protein L-histidine = ADP + protein N-phospho-L-histidine.</text>
        <dbReference type="EC" id="2.7.13.3"/>
    </reaction>
</comment>
<dbReference type="Gene3D" id="1.10.287.130">
    <property type="match status" value="1"/>
</dbReference>
<dbReference type="SMART" id="SM00388">
    <property type="entry name" value="HisKA"/>
    <property type="match status" value="1"/>
</dbReference>
<dbReference type="Pfam" id="PF02518">
    <property type="entry name" value="HATPase_c"/>
    <property type="match status" value="1"/>
</dbReference>
<dbReference type="InterPro" id="IPR005467">
    <property type="entry name" value="His_kinase_dom"/>
</dbReference>
<protein>
    <recommendedName>
        <fullName evidence="3">histidine kinase</fullName>
        <ecNumber evidence="3">2.7.13.3</ecNumber>
    </recommendedName>
</protein>
<dbReference type="GO" id="GO:0000155">
    <property type="term" value="F:phosphorelay sensor kinase activity"/>
    <property type="evidence" value="ECO:0007669"/>
    <property type="project" value="InterPro"/>
</dbReference>
<feature type="domain" description="Histidine kinase" evidence="12">
    <location>
        <begin position="238"/>
        <end position="456"/>
    </location>
</feature>
<dbReference type="InterPro" id="IPR036097">
    <property type="entry name" value="HisK_dim/P_sf"/>
</dbReference>
<dbReference type="AlphaFoldDB" id="A0AAU7YY90"/>
<evidence type="ECO:0000313" key="14">
    <source>
        <dbReference type="EMBL" id="XCB21629.1"/>
    </source>
</evidence>
<feature type="domain" description="HAMP" evidence="13">
    <location>
        <begin position="175"/>
        <end position="230"/>
    </location>
</feature>
<dbReference type="PRINTS" id="PR00344">
    <property type="entry name" value="BCTRLSENSOR"/>
</dbReference>
<dbReference type="InterPro" id="IPR003594">
    <property type="entry name" value="HATPase_dom"/>
</dbReference>
<organism evidence="14">
    <name type="scientific">Tunturiibacter gelidiferens</name>
    <dbReference type="NCBI Taxonomy" id="3069689"/>
    <lineage>
        <taxon>Bacteria</taxon>
        <taxon>Pseudomonadati</taxon>
        <taxon>Acidobacteriota</taxon>
        <taxon>Terriglobia</taxon>
        <taxon>Terriglobales</taxon>
        <taxon>Acidobacteriaceae</taxon>
        <taxon>Tunturiibacter</taxon>
    </lineage>
</organism>
<dbReference type="RefSeq" id="WP_353071729.1">
    <property type="nucleotide sequence ID" value="NZ_CP132938.1"/>
</dbReference>
<dbReference type="PANTHER" id="PTHR45436:SF15">
    <property type="entry name" value="SENSOR HISTIDINE KINASE CUSS"/>
    <property type="match status" value="1"/>
</dbReference>
<evidence type="ECO:0000256" key="2">
    <source>
        <dbReference type="ARBA" id="ARBA00004141"/>
    </source>
</evidence>
<dbReference type="SMART" id="SM00387">
    <property type="entry name" value="HATPase_c"/>
    <property type="match status" value="1"/>
</dbReference>
<evidence type="ECO:0000256" key="11">
    <source>
        <dbReference type="SAM" id="Phobius"/>
    </source>
</evidence>
<evidence type="ECO:0000256" key="10">
    <source>
        <dbReference type="ARBA" id="ARBA00023136"/>
    </source>
</evidence>
<dbReference type="PROSITE" id="PS50109">
    <property type="entry name" value="HIS_KIN"/>
    <property type="match status" value="1"/>
</dbReference>
<comment type="subcellular location">
    <subcellularLocation>
        <location evidence="2">Membrane</location>
        <topology evidence="2">Multi-pass membrane protein</topology>
    </subcellularLocation>
</comment>
<dbReference type="InterPro" id="IPR003661">
    <property type="entry name" value="HisK_dim/P_dom"/>
</dbReference>
<dbReference type="Gene3D" id="3.30.565.10">
    <property type="entry name" value="Histidine kinase-like ATPase, C-terminal domain"/>
    <property type="match status" value="1"/>
</dbReference>
<dbReference type="Pfam" id="PF00512">
    <property type="entry name" value="HisKA"/>
    <property type="match status" value="1"/>
</dbReference>
<evidence type="ECO:0000259" key="13">
    <source>
        <dbReference type="PROSITE" id="PS50885"/>
    </source>
</evidence>
<feature type="transmembrane region" description="Helical" evidence="11">
    <location>
        <begin position="151"/>
        <end position="174"/>
    </location>
</feature>
<dbReference type="CDD" id="cd06225">
    <property type="entry name" value="HAMP"/>
    <property type="match status" value="1"/>
</dbReference>
<evidence type="ECO:0000256" key="1">
    <source>
        <dbReference type="ARBA" id="ARBA00000085"/>
    </source>
</evidence>
<dbReference type="SUPFAM" id="SSF158472">
    <property type="entry name" value="HAMP domain-like"/>
    <property type="match status" value="1"/>
</dbReference>
<dbReference type="InterPro" id="IPR036890">
    <property type="entry name" value="HATPase_C_sf"/>
</dbReference>
<dbReference type="GO" id="GO:0005524">
    <property type="term" value="F:ATP binding"/>
    <property type="evidence" value="ECO:0007669"/>
    <property type="project" value="UniProtKB-KW"/>
</dbReference>
<dbReference type="Gene3D" id="6.10.340.10">
    <property type="match status" value="1"/>
</dbReference>
<dbReference type="EC" id="2.7.13.3" evidence="3"/>
<dbReference type="PROSITE" id="PS50885">
    <property type="entry name" value="HAMP"/>
    <property type="match status" value="1"/>
</dbReference>
<dbReference type="SUPFAM" id="SSF47384">
    <property type="entry name" value="Homodimeric domain of signal transducing histidine kinase"/>
    <property type="match status" value="1"/>
</dbReference>
<dbReference type="PANTHER" id="PTHR45436">
    <property type="entry name" value="SENSOR HISTIDINE KINASE YKOH"/>
    <property type="match status" value="1"/>
</dbReference>
<keyword evidence="4" id="KW-0597">Phosphoprotein</keyword>
<evidence type="ECO:0000256" key="3">
    <source>
        <dbReference type="ARBA" id="ARBA00012438"/>
    </source>
</evidence>
<evidence type="ECO:0000256" key="9">
    <source>
        <dbReference type="ARBA" id="ARBA00023012"/>
    </source>
</evidence>
<evidence type="ECO:0000256" key="4">
    <source>
        <dbReference type="ARBA" id="ARBA00022553"/>
    </source>
</evidence>
<dbReference type="SUPFAM" id="SSF55874">
    <property type="entry name" value="ATPase domain of HSP90 chaperone/DNA topoisomerase II/histidine kinase"/>
    <property type="match status" value="1"/>
</dbReference>
<dbReference type="Pfam" id="PF00672">
    <property type="entry name" value="HAMP"/>
    <property type="match status" value="1"/>
</dbReference>
<evidence type="ECO:0000259" key="12">
    <source>
        <dbReference type="PROSITE" id="PS50109"/>
    </source>
</evidence>
<evidence type="ECO:0000256" key="5">
    <source>
        <dbReference type="ARBA" id="ARBA00022679"/>
    </source>
</evidence>
<keyword evidence="6 11" id="KW-0812">Transmembrane</keyword>
<dbReference type="GO" id="GO:0005886">
    <property type="term" value="C:plasma membrane"/>
    <property type="evidence" value="ECO:0007669"/>
    <property type="project" value="TreeGrafter"/>
</dbReference>
<name>A0AAU7YY90_9BACT</name>
<keyword evidence="8 11" id="KW-1133">Transmembrane helix</keyword>
<reference evidence="14" key="2">
    <citation type="journal article" date="2024" name="Environ. Microbiol.">
        <title>Genome analysis and description of Tunturibacter gen. nov. expands the diversity of Terriglobia in tundra soils.</title>
        <authorList>
            <person name="Messyasz A."/>
            <person name="Mannisto M.K."/>
            <person name="Kerkhof L.J."/>
            <person name="Haggblom M.M."/>
        </authorList>
    </citation>
    <scope>NUCLEOTIDE SEQUENCE</scope>
    <source>
        <strain evidence="14">M8UP39</strain>
    </source>
</reference>
<dbReference type="InterPro" id="IPR003660">
    <property type="entry name" value="HAMP_dom"/>
</dbReference>
<dbReference type="EMBL" id="CP132938">
    <property type="protein sequence ID" value="XCB21629.1"/>
    <property type="molecule type" value="Genomic_DNA"/>
</dbReference>
<sequence length="456" mass="50529">MRNLFLKIFLWFWMTFLIVAVTLAAVTVITRSNETMIARLSLYLPLEARHAADIYEREGKASLRHQFDQIIESGSIAPYLLDENWKDVLGRNPPAGAVEFAKTAREDVPVISKLSRWNGFAAQQAIGASGHRYTTLVVAHGPSVADLIKGLSFSTLFGLFAILLIGGVFCFWLARHIAGPVVQLSEAAGRIADGWLDTRSEQSIRLRRDEIGRLGVSFDRMAERIESLVYGQQRLFGDVSHELRSPLARLSVAEGLLRQCPPDERPEYLDRIALEVEHLDQLIGQLLTLARIDSGADSSRTERVELSSLIQEVAVDGNFEAQAKYCSVKVDSMEACATTGAREQLRRAIENVVRNAIRYTQPSTDVEITLRKQYAPALFRAVIQIRDHGPGVTREHLEKIFLPFYRIPTIHSEPAVGAGLGLAITERIVQTYGGSVSATNAPDGGLIVNLELLLTD</sequence>
<keyword evidence="14" id="KW-0547">Nucleotide-binding</keyword>
<keyword evidence="14" id="KW-0067">ATP-binding</keyword>
<proteinExistence type="predicted"/>
<dbReference type="InterPro" id="IPR004358">
    <property type="entry name" value="Sig_transdc_His_kin-like_C"/>
</dbReference>
<accession>A0AAU7YY90</accession>
<evidence type="ECO:0000256" key="8">
    <source>
        <dbReference type="ARBA" id="ARBA00022989"/>
    </source>
</evidence>
<evidence type="ECO:0000256" key="7">
    <source>
        <dbReference type="ARBA" id="ARBA00022777"/>
    </source>
</evidence>
<dbReference type="SMART" id="SM00304">
    <property type="entry name" value="HAMP"/>
    <property type="match status" value="1"/>
</dbReference>
<evidence type="ECO:0000256" key="6">
    <source>
        <dbReference type="ARBA" id="ARBA00022692"/>
    </source>
</evidence>